<dbReference type="InterPro" id="IPR013087">
    <property type="entry name" value="Znf_C2H2_type"/>
</dbReference>
<dbReference type="PROSITE" id="PS00028">
    <property type="entry name" value="ZINC_FINGER_C2H2_1"/>
    <property type="match status" value="1"/>
</dbReference>
<dbReference type="Pfam" id="PF00096">
    <property type="entry name" value="zf-C2H2"/>
    <property type="match status" value="1"/>
</dbReference>
<feature type="domain" description="C2H2-type" evidence="1">
    <location>
        <begin position="59"/>
        <end position="86"/>
    </location>
</feature>
<sequence length="292" mass="33837">MPENAGKLECKLCDFKCSKQSNYKKHLLTRKHQKREISNDLAMVSNEKMPKNAETDIKIICELCNKSYKDNSGLWRHKKKCKGEKEEEPKKDNDLVLLLLKENQDFKQMLLEQNKQLIELTSKTNTTINNNNCNNFNLNVFLNEKCKDAMNIMDFVDSLKLTLQDLEKTAELGYVKGITNIIVNGLNELDVYKRPIHCSDAKRETLYVKDNNTWEKENEEKRKITRAIKHISIKNAKQVGEWTKENKGYNDSSNKKSDKYLKIISEANGGEPEEINKIISNISSKVTIDKQM</sequence>
<dbReference type="Pfam" id="PF12874">
    <property type="entry name" value="zf-met"/>
    <property type="match status" value="1"/>
</dbReference>
<dbReference type="PROSITE" id="PS50157">
    <property type="entry name" value="ZINC_FINGER_C2H2_2"/>
    <property type="match status" value="1"/>
</dbReference>
<name>A0A6C0DTB0_9ZZZZ</name>
<protein>
    <recommendedName>
        <fullName evidence="1">C2H2-type domain-containing protein</fullName>
    </recommendedName>
</protein>
<dbReference type="AlphaFoldDB" id="A0A6C0DTB0"/>
<dbReference type="Gene3D" id="3.30.160.60">
    <property type="entry name" value="Classic Zinc Finger"/>
    <property type="match status" value="1"/>
</dbReference>
<dbReference type="InterPro" id="IPR036236">
    <property type="entry name" value="Znf_C2H2_sf"/>
</dbReference>
<accession>A0A6C0DTB0</accession>
<dbReference type="SUPFAM" id="SSF57667">
    <property type="entry name" value="beta-beta-alpha zinc fingers"/>
    <property type="match status" value="1"/>
</dbReference>
<organism evidence="2">
    <name type="scientific">viral metagenome</name>
    <dbReference type="NCBI Taxonomy" id="1070528"/>
    <lineage>
        <taxon>unclassified sequences</taxon>
        <taxon>metagenomes</taxon>
        <taxon>organismal metagenomes</taxon>
    </lineage>
</organism>
<dbReference type="SMART" id="SM00355">
    <property type="entry name" value="ZnF_C2H2"/>
    <property type="match status" value="2"/>
</dbReference>
<evidence type="ECO:0000313" key="2">
    <source>
        <dbReference type="EMBL" id="QHT19751.1"/>
    </source>
</evidence>
<dbReference type="EMBL" id="MN739669">
    <property type="protein sequence ID" value="QHT19751.1"/>
    <property type="molecule type" value="Genomic_DNA"/>
</dbReference>
<proteinExistence type="predicted"/>
<evidence type="ECO:0000259" key="1">
    <source>
        <dbReference type="PROSITE" id="PS50157"/>
    </source>
</evidence>
<reference evidence="2" key="1">
    <citation type="journal article" date="2020" name="Nature">
        <title>Giant virus diversity and host interactions through global metagenomics.</title>
        <authorList>
            <person name="Schulz F."/>
            <person name="Roux S."/>
            <person name="Paez-Espino D."/>
            <person name="Jungbluth S."/>
            <person name="Walsh D.A."/>
            <person name="Denef V.J."/>
            <person name="McMahon K.D."/>
            <person name="Konstantinidis K.T."/>
            <person name="Eloe-Fadrosh E.A."/>
            <person name="Kyrpides N.C."/>
            <person name="Woyke T."/>
        </authorList>
    </citation>
    <scope>NUCLEOTIDE SEQUENCE</scope>
    <source>
        <strain evidence="2">GVMAG-M-3300023174-5</strain>
    </source>
</reference>